<evidence type="ECO:0000256" key="1">
    <source>
        <dbReference type="SAM" id="Phobius"/>
    </source>
</evidence>
<feature type="transmembrane region" description="Helical" evidence="1">
    <location>
        <begin position="106"/>
        <end position="137"/>
    </location>
</feature>
<organism evidence="2 3">
    <name type="scientific">Labedaea rhizosphaerae</name>
    <dbReference type="NCBI Taxonomy" id="598644"/>
    <lineage>
        <taxon>Bacteria</taxon>
        <taxon>Bacillati</taxon>
        <taxon>Actinomycetota</taxon>
        <taxon>Actinomycetes</taxon>
        <taxon>Pseudonocardiales</taxon>
        <taxon>Pseudonocardiaceae</taxon>
        <taxon>Labedaea</taxon>
    </lineage>
</organism>
<gene>
    <name evidence="2" type="ORF">EV186_102110</name>
</gene>
<reference evidence="2 3" key="1">
    <citation type="submission" date="2019-03" db="EMBL/GenBank/DDBJ databases">
        <title>Genomic Encyclopedia of Type Strains, Phase IV (KMG-IV): sequencing the most valuable type-strain genomes for metagenomic binning, comparative biology and taxonomic classification.</title>
        <authorList>
            <person name="Goeker M."/>
        </authorList>
    </citation>
    <scope>NUCLEOTIDE SEQUENCE [LARGE SCALE GENOMIC DNA]</scope>
    <source>
        <strain evidence="2 3">DSM 45361</strain>
    </source>
</reference>
<protein>
    <submittedName>
        <fullName evidence="2">ABC-2 family transporter</fullName>
    </submittedName>
</protein>
<dbReference type="RefSeq" id="WP_133848988.1">
    <property type="nucleotide sequence ID" value="NZ_SNXZ01000002.1"/>
</dbReference>
<evidence type="ECO:0000313" key="3">
    <source>
        <dbReference type="Proteomes" id="UP000295444"/>
    </source>
</evidence>
<dbReference type="Pfam" id="PF12730">
    <property type="entry name" value="ABC2_membrane_4"/>
    <property type="match status" value="1"/>
</dbReference>
<accession>A0A4R6SHC3</accession>
<dbReference type="OrthoDB" id="3297477at2"/>
<dbReference type="Proteomes" id="UP000295444">
    <property type="component" value="Unassembled WGS sequence"/>
</dbReference>
<sequence>MTTLVGNTLPAEWTKLRSVRSTWVVIIAALVVSVGFSVLFSFLTEANYAGLPADQRTGFDAAGTSMVGMNLGLIIVAVLGALATSSEYATGMIRLTLSITPGRGRVLAAKAIVVAALGFVLGTVFATLAFLIGQAVLGINPAVPTLGLTGPGVLRSLLGWGVEMAAFGLLALAFAVMMRSAAGAIATTIGLIFVPAILGAFLPPWAQSHVLAYFPASAAEQLSTAQLDPAAATYLGPLTGAGTLVTWVAVALVVALSLMGKRDSG</sequence>
<feature type="transmembrane region" description="Helical" evidence="1">
    <location>
        <begin position="184"/>
        <end position="206"/>
    </location>
</feature>
<feature type="transmembrane region" description="Helical" evidence="1">
    <location>
        <begin position="63"/>
        <end position="85"/>
    </location>
</feature>
<evidence type="ECO:0000313" key="2">
    <source>
        <dbReference type="EMBL" id="TDQ00249.1"/>
    </source>
</evidence>
<dbReference type="PANTHER" id="PTHR37305">
    <property type="entry name" value="INTEGRAL MEMBRANE PROTEIN-RELATED"/>
    <property type="match status" value="1"/>
</dbReference>
<keyword evidence="1" id="KW-1133">Transmembrane helix</keyword>
<feature type="transmembrane region" description="Helical" evidence="1">
    <location>
        <begin position="238"/>
        <end position="259"/>
    </location>
</feature>
<keyword evidence="3" id="KW-1185">Reference proteome</keyword>
<feature type="transmembrane region" description="Helical" evidence="1">
    <location>
        <begin position="157"/>
        <end position="177"/>
    </location>
</feature>
<comment type="caution">
    <text evidence="2">The sequence shown here is derived from an EMBL/GenBank/DDBJ whole genome shotgun (WGS) entry which is preliminary data.</text>
</comment>
<keyword evidence="1" id="KW-0472">Membrane</keyword>
<keyword evidence="1" id="KW-0812">Transmembrane</keyword>
<dbReference type="PANTHER" id="PTHR37305:SF1">
    <property type="entry name" value="MEMBRANE PROTEIN"/>
    <property type="match status" value="1"/>
</dbReference>
<dbReference type="AlphaFoldDB" id="A0A4R6SHC3"/>
<proteinExistence type="predicted"/>
<feature type="transmembrane region" description="Helical" evidence="1">
    <location>
        <begin position="23"/>
        <end position="43"/>
    </location>
</feature>
<dbReference type="EMBL" id="SNXZ01000002">
    <property type="protein sequence ID" value="TDQ00249.1"/>
    <property type="molecule type" value="Genomic_DNA"/>
</dbReference>
<name>A0A4R6SHC3_LABRH</name>